<keyword evidence="3 4" id="KW-0418">Kinase</keyword>
<dbReference type="GO" id="GO:0016773">
    <property type="term" value="F:phosphotransferase activity, alcohol group as acceptor"/>
    <property type="evidence" value="ECO:0007669"/>
    <property type="project" value="InterPro"/>
</dbReference>
<keyword evidence="2 4" id="KW-0808">Transferase</keyword>
<dbReference type="InterPro" id="IPR018483">
    <property type="entry name" value="Carb_kinase_FGGY_CS"/>
</dbReference>
<dbReference type="OrthoDB" id="9805576at2"/>
<dbReference type="PANTHER" id="PTHR43095">
    <property type="entry name" value="SUGAR KINASE"/>
    <property type="match status" value="1"/>
</dbReference>
<dbReference type="InterPro" id="IPR018485">
    <property type="entry name" value="FGGY_C"/>
</dbReference>
<evidence type="ECO:0000313" key="7">
    <source>
        <dbReference type="EMBL" id="PWE53878.1"/>
    </source>
</evidence>
<dbReference type="SUPFAM" id="SSF53067">
    <property type="entry name" value="Actin-like ATPase domain"/>
    <property type="match status" value="2"/>
</dbReference>
<dbReference type="Pfam" id="PF02782">
    <property type="entry name" value="FGGY_C"/>
    <property type="match status" value="1"/>
</dbReference>
<evidence type="ECO:0000256" key="3">
    <source>
        <dbReference type="ARBA" id="ARBA00022777"/>
    </source>
</evidence>
<dbReference type="InterPro" id="IPR043129">
    <property type="entry name" value="ATPase_NBD"/>
</dbReference>
<gene>
    <name evidence="7" type="ORF">DEM27_23455</name>
</gene>
<reference evidence="7 8" key="1">
    <citation type="submission" date="2018-05" db="EMBL/GenBank/DDBJ databases">
        <title>The draft genome of strain NS-104.</title>
        <authorList>
            <person name="Hang P."/>
            <person name="Jiang J."/>
        </authorList>
    </citation>
    <scope>NUCLEOTIDE SEQUENCE [LARGE SCALE GENOMIC DNA]</scope>
    <source>
        <strain evidence="7 8">NS-104</strain>
    </source>
</reference>
<dbReference type="Pfam" id="PF00370">
    <property type="entry name" value="FGGY_N"/>
    <property type="match status" value="1"/>
</dbReference>
<evidence type="ECO:0008006" key="9">
    <source>
        <dbReference type="Google" id="ProtNLM"/>
    </source>
</evidence>
<dbReference type="InterPro" id="IPR000577">
    <property type="entry name" value="Carb_kinase_FGGY"/>
</dbReference>
<organism evidence="7 8">
    <name type="scientific">Metarhizobium album</name>
    <dbReference type="NCBI Taxonomy" id="2182425"/>
    <lineage>
        <taxon>Bacteria</taxon>
        <taxon>Pseudomonadati</taxon>
        <taxon>Pseudomonadota</taxon>
        <taxon>Alphaproteobacteria</taxon>
        <taxon>Hyphomicrobiales</taxon>
        <taxon>Rhizobiaceae</taxon>
        <taxon>Metarhizobium</taxon>
    </lineage>
</organism>
<evidence type="ECO:0000259" key="6">
    <source>
        <dbReference type="Pfam" id="PF02782"/>
    </source>
</evidence>
<sequence length="502" mass="52994">MRNSMAKYFLGLDAGSTLCKAAVFDLAGRQFSEAKRRTPMSRPHAGWCELDPEICWHAVLEVISEAVDTCGIPPAEIGGIGISAAMVGAWVVDAAGNALRPGINWEDSRSQTILNRMIAADPAVMSKIFQSSGSVLQQGCTLPVLAWLVENEPEVMARAAHVLSYKDFIRLKLTGLAATDRSEASVIPGSARQRQRSAGMITLFGLDDHARLLPPVFDSETTQSGLTAEAAAMTGLAEGLPVAIGAGDVAATVIGAGGLAAGVATAVLGTTCMVGICHDRPVFTPPDLGLLFSLPGDVWYRSMVNVAGTLNLDWAIGALAPDLAGLADRYQQVTALAEAVPIGARDLVYLPYLSESGIIAPVVSLDARAQFAGLTSRHGRPELFRAIFEGVALALRDLFDALDFDGNRVVLTGGGSQSPFWTQMIADVLQRQVVVPEGTQFGARGAALLAATALGHFADIRAASRSVAGGGLTYQPNAEMKEAYDAALRRYRQHRDRLLAGN</sequence>
<comment type="similarity">
    <text evidence="1 4">Belongs to the FGGY kinase family.</text>
</comment>
<dbReference type="InterPro" id="IPR050406">
    <property type="entry name" value="FGGY_Carb_Kinase"/>
</dbReference>
<name>A0A2U2DKQ2_9HYPH</name>
<dbReference type="Proteomes" id="UP000245252">
    <property type="component" value="Unassembled WGS sequence"/>
</dbReference>
<feature type="domain" description="Carbohydrate kinase FGGY C-terminal" evidence="6">
    <location>
        <begin position="265"/>
        <end position="453"/>
    </location>
</feature>
<dbReference type="EMBL" id="QFBC01000013">
    <property type="protein sequence ID" value="PWE53878.1"/>
    <property type="molecule type" value="Genomic_DNA"/>
</dbReference>
<protein>
    <recommendedName>
        <fullName evidence="9">Carbohydrate kinase</fullName>
    </recommendedName>
</protein>
<evidence type="ECO:0000256" key="2">
    <source>
        <dbReference type="ARBA" id="ARBA00022679"/>
    </source>
</evidence>
<dbReference type="AlphaFoldDB" id="A0A2U2DKQ2"/>
<dbReference type="PIRSF" id="PIRSF000538">
    <property type="entry name" value="GlpK"/>
    <property type="match status" value="1"/>
</dbReference>
<dbReference type="PROSITE" id="PS00445">
    <property type="entry name" value="FGGY_KINASES_2"/>
    <property type="match status" value="1"/>
</dbReference>
<accession>A0A2U2DKQ2</accession>
<proteinExistence type="inferred from homology"/>
<evidence type="ECO:0000256" key="1">
    <source>
        <dbReference type="ARBA" id="ARBA00009156"/>
    </source>
</evidence>
<keyword evidence="8" id="KW-1185">Reference proteome</keyword>
<evidence type="ECO:0000313" key="8">
    <source>
        <dbReference type="Proteomes" id="UP000245252"/>
    </source>
</evidence>
<dbReference type="InterPro" id="IPR018484">
    <property type="entry name" value="FGGY_N"/>
</dbReference>
<dbReference type="GO" id="GO:0005975">
    <property type="term" value="P:carbohydrate metabolic process"/>
    <property type="evidence" value="ECO:0007669"/>
    <property type="project" value="InterPro"/>
</dbReference>
<evidence type="ECO:0000259" key="5">
    <source>
        <dbReference type="Pfam" id="PF00370"/>
    </source>
</evidence>
<evidence type="ECO:0000256" key="4">
    <source>
        <dbReference type="RuleBase" id="RU003733"/>
    </source>
</evidence>
<dbReference type="GO" id="GO:0016301">
    <property type="term" value="F:kinase activity"/>
    <property type="evidence" value="ECO:0007669"/>
    <property type="project" value="UniProtKB-KW"/>
</dbReference>
<dbReference type="Gene3D" id="3.30.420.40">
    <property type="match status" value="2"/>
</dbReference>
<dbReference type="PANTHER" id="PTHR43095:SF5">
    <property type="entry name" value="XYLULOSE KINASE"/>
    <property type="match status" value="1"/>
</dbReference>
<comment type="caution">
    <text evidence="7">The sequence shown here is derived from an EMBL/GenBank/DDBJ whole genome shotgun (WGS) entry which is preliminary data.</text>
</comment>
<feature type="domain" description="Carbohydrate kinase FGGY N-terminal" evidence="5">
    <location>
        <begin position="8"/>
        <end position="255"/>
    </location>
</feature>
<dbReference type="CDD" id="cd07802">
    <property type="entry name" value="ASKHA_NBD_FGGY_EcLyxK-like"/>
    <property type="match status" value="1"/>
</dbReference>